<keyword evidence="3" id="KW-1185">Reference proteome</keyword>
<dbReference type="InterPro" id="IPR052717">
    <property type="entry name" value="Vacuolar_transposase_reg"/>
</dbReference>
<dbReference type="Pfam" id="PF05699">
    <property type="entry name" value="Dimer_Tnp_hAT"/>
    <property type="match status" value="1"/>
</dbReference>
<dbReference type="InterPro" id="IPR008906">
    <property type="entry name" value="HATC_C_dom"/>
</dbReference>
<gene>
    <name evidence="2" type="ORF">CPELLU_LOCUS10620</name>
</gene>
<evidence type="ECO:0000313" key="2">
    <source>
        <dbReference type="EMBL" id="CAG8677841.1"/>
    </source>
</evidence>
<dbReference type="InterPro" id="IPR012337">
    <property type="entry name" value="RNaseH-like_sf"/>
</dbReference>
<evidence type="ECO:0000259" key="1">
    <source>
        <dbReference type="Pfam" id="PF05699"/>
    </source>
</evidence>
<sequence length="110" mass="13165">MIEMAANTINTRKQTEMDYFYDGESQVEHFMNNELECYKKITQMNKYFINEPLYNTHNPLTWWHTNQHEFLNLAKVAQKFLSFPATSVPSERLFSKAENILTKKRNRLDP</sequence>
<feature type="non-terminal residue" evidence="2">
    <location>
        <position position="110"/>
    </location>
</feature>
<feature type="domain" description="HAT C-terminal dimerisation" evidence="1">
    <location>
        <begin position="52"/>
        <end position="110"/>
    </location>
</feature>
<protein>
    <submittedName>
        <fullName evidence="2">13048_t:CDS:1</fullName>
    </submittedName>
</protein>
<dbReference type="EMBL" id="CAJVQA010008832">
    <property type="protein sequence ID" value="CAG8677841.1"/>
    <property type="molecule type" value="Genomic_DNA"/>
</dbReference>
<dbReference type="GO" id="GO:0005634">
    <property type="term" value="C:nucleus"/>
    <property type="evidence" value="ECO:0007669"/>
    <property type="project" value="TreeGrafter"/>
</dbReference>
<dbReference type="GO" id="GO:0006357">
    <property type="term" value="P:regulation of transcription by RNA polymerase II"/>
    <property type="evidence" value="ECO:0007669"/>
    <property type="project" value="TreeGrafter"/>
</dbReference>
<comment type="caution">
    <text evidence="2">The sequence shown here is derived from an EMBL/GenBank/DDBJ whole genome shotgun (WGS) entry which is preliminary data.</text>
</comment>
<name>A0A9N9EKE1_9GLOM</name>
<evidence type="ECO:0000313" key="3">
    <source>
        <dbReference type="Proteomes" id="UP000789759"/>
    </source>
</evidence>
<dbReference type="PANTHER" id="PTHR46169:SF29">
    <property type="entry name" value="DNA REPLICATION-RELATED ELEMENT FACTOR, ISOFORM A"/>
    <property type="match status" value="1"/>
</dbReference>
<dbReference type="PANTHER" id="PTHR46169">
    <property type="entry name" value="DNA REPLICATION-RELATED ELEMENT FACTOR, ISOFORM A"/>
    <property type="match status" value="1"/>
</dbReference>
<dbReference type="GO" id="GO:0046983">
    <property type="term" value="F:protein dimerization activity"/>
    <property type="evidence" value="ECO:0007669"/>
    <property type="project" value="InterPro"/>
</dbReference>
<accession>A0A9N9EKE1</accession>
<dbReference type="OrthoDB" id="2409584at2759"/>
<reference evidence="2" key="1">
    <citation type="submission" date="2021-06" db="EMBL/GenBank/DDBJ databases">
        <authorList>
            <person name="Kallberg Y."/>
            <person name="Tangrot J."/>
            <person name="Rosling A."/>
        </authorList>
    </citation>
    <scope>NUCLEOTIDE SEQUENCE</scope>
    <source>
        <strain evidence="2">FL966</strain>
    </source>
</reference>
<organism evidence="2 3">
    <name type="scientific">Cetraspora pellucida</name>
    <dbReference type="NCBI Taxonomy" id="1433469"/>
    <lineage>
        <taxon>Eukaryota</taxon>
        <taxon>Fungi</taxon>
        <taxon>Fungi incertae sedis</taxon>
        <taxon>Mucoromycota</taxon>
        <taxon>Glomeromycotina</taxon>
        <taxon>Glomeromycetes</taxon>
        <taxon>Diversisporales</taxon>
        <taxon>Gigasporaceae</taxon>
        <taxon>Cetraspora</taxon>
    </lineage>
</organism>
<dbReference type="SUPFAM" id="SSF53098">
    <property type="entry name" value="Ribonuclease H-like"/>
    <property type="match status" value="1"/>
</dbReference>
<proteinExistence type="predicted"/>
<dbReference type="AlphaFoldDB" id="A0A9N9EKE1"/>
<dbReference type="Proteomes" id="UP000789759">
    <property type="component" value="Unassembled WGS sequence"/>
</dbReference>